<dbReference type="GO" id="GO:0030170">
    <property type="term" value="F:pyridoxal phosphate binding"/>
    <property type="evidence" value="ECO:0007669"/>
    <property type="project" value="UniProtKB-UniRule"/>
</dbReference>
<dbReference type="GO" id="GO:0016829">
    <property type="term" value="F:lyase activity"/>
    <property type="evidence" value="ECO:0007669"/>
    <property type="project" value="UniProtKB-UniRule"/>
</dbReference>
<dbReference type="EMBL" id="ML996687">
    <property type="protein sequence ID" value="KAF2405406.1"/>
    <property type="molecule type" value="Genomic_DNA"/>
</dbReference>
<dbReference type="InterPro" id="IPR005302">
    <property type="entry name" value="MoCF_Sase_C"/>
</dbReference>
<dbReference type="EC" id="2.8.1.9" evidence="4"/>
<keyword evidence="3 4" id="KW-0501">Molybdenum cofactor biosynthesis</keyword>
<dbReference type="InterPro" id="IPR000192">
    <property type="entry name" value="Aminotrans_V_dom"/>
</dbReference>
<dbReference type="AlphaFoldDB" id="A0A6G1IBB6"/>
<keyword evidence="8" id="KW-1185">Reference proteome</keyword>
<keyword evidence="2 4" id="KW-0663">Pyridoxal phosphate</keyword>
<dbReference type="Pfam" id="PF00266">
    <property type="entry name" value="Aminotran_5"/>
    <property type="match status" value="1"/>
</dbReference>
<evidence type="ECO:0000259" key="6">
    <source>
        <dbReference type="PROSITE" id="PS51340"/>
    </source>
</evidence>
<reference evidence="7" key="1">
    <citation type="journal article" date="2020" name="Stud. Mycol.">
        <title>101 Dothideomycetes genomes: a test case for predicting lifestyles and emergence of pathogens.</title>
        <authorList>
            <person name="Haridas S."/>
            <person name="Albert R."/>
            <person name="Binder M."/>
            <person name="Bloem J."/>
            <person name="Labutti K."/>
            <person name="Salamov A."/>
            <person name="Andreopoulos B."/>
            <person name="Baker S."/>
            <person name="Barry K."/>
            <person name="Bills G."/>
            <person name="Bluhm B."/>
            <person name="Cannon C."/>
            <person name="Castanera R."/>
            <person name="Culley D."/>
            <person name="Daum C."/>
            <person name="Ezra D."/>
            <person name="Gonzalez J."/>
            <person name="Henrissat B."/>
            <person name="Kuo A."/>
            <person name="Liang C."/>
            <person name="Lipzen A."/>
            <person name="Lutzoni F."/>
            <person name="Magnuson J."/>
            <person name="Mondo S."/>
            <person name="Nolan M."/>
            <person name="Ohm R."/>
            <person name="Pangilinan J."/>
            <person name="Park H.-J."/>
            <person name="Ramirez L."/>
            <person name="Alfaro M."/>
            <person name="Sun H."/>
            <person name="Tritt A."/>
            <person name="Yoshinaga Y."/>
            <person name="Zwiers L.-H."/>
            <person name="Turgeon B."/>
            <person name="Goodwin S."/>
            <person name="Spatafora J."/>
            <person name="Crous P."/>
            <person name="Grigoriev I."/>
        </authorList>
    </citation>
    <scope>NUCLEOTIDE SEQUENCE</scope>
    <source>
        <strain evidence="7">CBS 262.69</strain>
    </source>
</reference>
<organism evidence="7 8">
    <name type="scientific">Trichodelitschia bisporula</name>
    <dbReference type="NCBI Taxonomy" id="703511"/>
    <lineage>
        <taxon>Eukaryota</taxon>
        <taxon>Fungi</taxon>
        <taxon>Dikarya</taxon>
        <taxon>Ascomycota</taxon>
        <taxon>Pezizomycotina</taxon>
        <taxon>Dothideomycetes</taxon>
        <taxon>Dothideomycetes incertae sedis</taxon>
        <taxon>Phaeotrichales</taxon>
        <taxon>Phaeotrichaceae</taxon>
        <taxon>Trichodelitschia</taxon>
    </lineage>
</organism>
<comment type="cofactor">
    <cofactor evidence="4">
        <name>pyridoxal 5'-phosphate</name>
        <dbReference type="ChEBI" id="CHEBI:597326"/>
    </cofactor>
</comment>
<dbReference type="GO" id="GO:0006777">
    <property type="term" value="P:Mo-molybdopterin cofactor biosynthetic process"/>
    <property type="evidence" value="ECO:0007669"/>
    <property type="project" value="UniProtKB-UniRule"/>
</dbReference>
<evidence type="ECO:0000256" key="2">
    <source>
        <dbReference type="ARBA" id="ARBA00022898"/>
    </source>
</evidence>
<dbReference type="GO" id="GO:0008265">
    <property type="term" value="F:molybdenum cofactor sulfurtransferase activity"/>
    <property type="evidence" value="ECO:0007669"/>
    <property type="project" value="UniProtKB-UniRule"/>
</dbReference>
<name>A0A6G1IBB6_9PEZI</name>
<comment type="catalytic activity">
    <reaction evidence="4">
        <text>Mo-molybdopterin + L-cysteine + AH2 = thio-Mo-molybdopterin + L-alanine + A + H2O</text>
        <dbReference type="Rhea" id="RHEA:42636"/>
        <dbReference type="ChEBI" id="CHEBI:13193"/>
        <dbReference type="ChEBI" id="CHEBI:15377"/>
        <dbReference type="ChEBI" id="CHEBI:17499"/>
        <dbReference type="ChEBI" id="CHEBI:35235"/>
        <dbReference type="ChEBI" id="CHEBI:57972"/>
        <dbReference type="ChEBI" id="CHEBI:71302"/>
        <dbReference type="ChEBI" id="CHEBI:82685"/>
        <dbReference type="EC" id="2.8.1.9"/>
    </reaction>
</comment>
<comment type="similarity">
    <text evidence="4">Belongs to the class-V pyridoxal-phosphate-dependent aminotransferase family. MOCOS subfamily.</text>
</comment>
<keyword evidence="1 4" id="KW-0808">Transferase</keyword>
<dbReference type="OrthoDB" id="10264306at2759"/>
<gene>
    <name evidence="4" type="primary">hxB</name>
    <name evidence="7" type="ORF">EJ06DRAFT_545908</name>
</gene>
<feature type="modified residue" description="N6-(pyridoxal phosphate)lysine" evidence="4">
    <location>
        <position position="218"/>
    </location>
</feature>
<sequence>MGGSKEGYNSLVEDFRDREYPMLKGATYLDHAGTTLYAKSLIERFSTDMVSNLYGNPHSASAAAQHAAHRVEEARLRLLALFNANPDDFDVVFVANATAGIKLVMECFREEGFFFGYHRDSHTSLVGVREAATESRCFESDAEVETWLRSDVRSKSLLAYPAQSNMDGRRLPLEWCAAARTSPHIYTLVDAAALVSTSPLDLRNAHDAPDFTVLSLYKIFGFPDLGALIVNRRAGNALRRRYFGGGTVDMVVCVKEQWHVPKEVLHERLEDGTLPVHSIMALHAALDVHSELFGSLGRISRHCASLARQLYEGLAALRHGNGARVCEIFKDASSDYLNPSTQGPVLAFNLRNSQGAPVPNSEVEKLASVRNIHLRTGGVCNPGGIASRLGLAPWEMKRNFSAGLRCGAEGDVMHGKATGIVRASLGAMSTRADVCALLSFLQEFFVEPAAPVAPPSPASDAARYYIESLTVYPLKSCAAYKIPPSTPWPIHAHGLAWDREWCLVRPGSNAALSQKRYPRMALLVPTLDLSAGVLVISCSDANLALDPISVPLSLDPALFLPSTTAGRQTRVCGEDVEAVIYANPALATFFAKVLGFEARLARFPPGAGARYAKTDVTARGARGKRATELSMPGAFPEETGSAPMPMLLANESPILLISRSSVNRLNEEIKNAGGRAVRASAFRANVVVAEREGGGGEEAYAEDRWSGVRLGKDAVPDGVCGSEDGGEERGAFLDAE</sequence>
<feature type="compositionally biased region" description="Basic and acidic residues" evidence="5">
    <location>
        <begin position="727"/>
        <end position="736"/>
    </location>
</feature>
<dbReference type="InterPro" id="IPR028886">
    <property type="entry name" value="MoCo_sulfurase"/>
</dbReference>
<dbReference type="SUPFAM" id="SSF141673">
    <property type="entry name" value="MOSC N-terminal domain-like"/>
    <property type="match status" value="1"/>
</dbReference>
<dbReference type="Gene3D" id="3.90.1150.10">
    <property type="entry name" value="Aspartate Aminotransferase, domain 1"/>
    <property type="match status" value="1"/>
</dbReference>
<dbReference type="HAMAP" id="MF_03050">
    <property type="entry name" value="MOCOS"/>
    <property type="match status" value="1"/>
</dbReference>
<dbReference type="Pfam" id="PF03473">
    <property type="entry name" value="MOSC"/>
    <property type="match status" value="1"/>
</dbReference>
<feature type="domain" description="MOSC" evidence="6">
    <location>
        <begin position="624"/>
        <end position="736"/>
    </location>
</feature>
<dbReference type="InterPro" id="IPR015421">
    <property type="entry name" value="PyrdxlP-dep_Trfase_major"/>
</dbReference>
<dbReference type="InterPro" id="IPR015422">
    <property type="entry name" value="PyrdxlP-dep_Trfase_small"/>
</dbReference>
<dbReference type="GO" id="GO:0030151">
    <property type="term" value="F:molybdenum ion binding"/>
    <property type="evidence" value="ECO:0007669"/>
    <property type="project" value="UniProtKB-UniRule"/>
</dbReference>
<dbReference type="Pfam" id="PF03476">
    <property type="entry name" value="MOSC_N"/>
    <property type="match status" value="1"/>
</dbReference>
<proteinExistence type="inferred from homology"/>
<evidence type="ECO:0000256" key="3">
    <source>
        <dbReference type="ARBA" id="ARBA00023150"/>
    </source>
</evidence>
<evidence type="ECO:0000256" key="5">
    <source>
        <dbReference type="SAM" id="MobiDB-lite"/>
    </source>
</evidence>
<comment type="function">
    <text evidence="4">Sulfurates the molybdenum cofactor. Sulfation of molybdenum is essential for xanthine dehydrogenase (XDH) and aldehyde oxidase (ADO) enzymes in which molybdenum cofactor is liganded by 1 oxygen and 1 sulfur atom in active form.</text>
</comment>
<dbReference type="PANTHER" id="PTHR14237:SF80">
    <property type="entry name" value="MOLYBDENUM COFACTOR SULFURASE"/>
    <property type="match status" value="1"/>
</dbReference>
<dbReference type="Proteomes" id="UP000799640">
    <property type="component" value="Unassembled WGS sequence"/>
</dbReference>
<feature type="region of interest" description="Disordered" evidence="5">
    <location>
        <begin position="716"/>
        <end position="736"/>
    </location>
</feature>
<dbReference type="PROSITE" id="PS51340">
    <property type="entry name" value="MOSC"/>
    <property type="match status" value="1"/>
</dbReference>
<accession>A0A6G1IBB6</accession>
<dbReference type="InterPro" id="IPR015424">
    <property type="entry name" value="PyrdxlP-dep_Trfase"/>
</dbReference>
<evidence type="ECO:0000256" key="4">
    <source>
        <dbReference type="HAMAP-Rule" id="MF_03050"/>
    </source>
</evidence>
<evidence type="ECO:0000313" key="8">
    <source>
        <dbReference type="Proteomes" id="UP000799640"/>
    </source>
</evidence>
<protein>
    <recommendedName>
        <fullName evidence="4">Molybdenum cofactor sulfurase</fullName>
        <shortName evidence="4">MCS</shortName>
        <shortName evidence="4">MOS</shortName>
        <shortName evidence="4">MoCo sulfurase</shortName>
        <ecNumber evidence="4">2.8.1.9</ecNumber>
    </recommendedName>
    <alternativeName>
        <fullName evidence="4">Molybdenum cofactor sulfurtransferase</fullName>
    </alternativeName>
</protein>
<evidence type="ECO:0000313" key="7">
    <source>
        <dbReference type="EMBL" id="KAF2405406.1"/>
    </source>
</evidence>
<dbReference type="Gene3D" id="3.40.640.10">
    <property type="entry name" value="Type I PLP-dependent aspartate aminotransferase-like (Major domain)"/>
    <property type="match status" value="1"/>
</dbReference>
<feature type="active site" evidence="4">
    <location>
        <position position="380"/>
    </location>
</feature>
<dbReference type="SUPFAM" id="SSF53383">
    <property type="entry name" value="PLP-dependent transferases"/>
    <property type="match status" value="1"/>
</dbReference>
<dbReference type="InterPro" id="IPR005303">
    <property type="entry name" value="MOCOS_middle"/>
</dbReference>
<dbReference type="PANTHER" id="PTHR14237">
    <property type="entry name" value="MOLYBDOPTERIN COFACTOR SULFURASE MOSC"/>
    <property type="match status" value="1"/>
</dbReference>
<evidence type="ECO:0000256" key="1">
    <source>
        <dbReference type="ARBA" id="ARBA00022679"/>
    </source>
</evidence>